<reference evidence="2 3" key="1">
    <citation type="submission" date="2017-08" db="EMBL/GenBank/DDBJ databases">
        <title>Infants hospitalized years apart are colonized by the same room-sourced microbial strains.</title>
        <authorList>
            <person name="Brooks B."/>
            <person name="Olm M.R."/>
            <person name="Firek B.A."/>
            <person name="Baker R."/>
            <person name="Thomas B.C."/>
            <person name="Morowitz M.J."/>
            <person name="Banfield J.F."/>
        </authorList>
    </citation>
    <scope>NUCLEOTIDE SEQUENCE [LARGE SCALE GENOMIC DNA]</scope>
    <source>
        <strain evidence="2">S2_003_000_R2_14</strain>
    </source>
</reference>
<name>A0A2W5SRY6_9BACT</name>
<proteinExistence type="predicted"/>
<evidence type="ECO:0000313" key="2">
    <source>
        <dbReference type="EMBL" id="PZR05632.1"/>
    </source>
</evidence>
<organism evidence="2 3">
    <name type="scientific">Archangium gephyra</name>
    <dbReference type="NCBI Taxonomy" id="48"/>
    <lineage>
        <taxon>Bacteria</taxon>
        <taxon>Pseudomonadati</taxon>
        <taxon>Myxococcota</taxon>
        <taxon>Myxococcia</taxon>
        <taxon>Myxococcales</taxon>
        <taxon>Cystobacterineae</taxon>
        <taxon>Archangiaceae</taxon>
        <taxon>Archangium</taxon>
    </lineage>
</organism>
<dbReference type="AlphaFoldDB" id="A0A2W5SRY6"/>
<comment type="caution">
    <text evidence="2">The sequence shown here is derived from an EMBL/GenBank/DDBJ whole genome shotgun (WGS) entry which is preliminary data.</text>
</comment>
<sequence length="88" mass="10034">MKVKELMEVLKDLEPDAQVLIASQPNWPFEIELSGVVTRAECDAPDEDGREEPRRTDPGLSPTDVFLVEGQQLRYGSKTPFRLARKHR</sequence>
<evidence type="ECO:0000256" key="1">
    <source>
        <dbReference type="SAM" id="MobiDB-lite"/>
    </source>
</evidence>
<dbReference type="Proteomes" id="UP000249061">
    <property type="component" value="Unassembled WGS sequence"/>
</dbReference>
<feature type="region of interest" description="Disordered" evidence="1">
    <location>
        <begin position="42"/>
        <end position="63"/>
    </location>
</feature>
<protein>
    <submittedName>
        <fullName evidence="2">Uncharacterized protein</fullName>
    </submittedName>
</protein>
<gene>
    <name evidence="2" type="ORF">DI536_31785</name>
</gene>
<evidence type="ECO:0000313" key="3">
    <source>
        <dbReference type="Proteomes" id="UP000249061"/>
    </source>
</evidence>
<accession>A0A2W5SRY6</accession>
<dbReference type="EMBL" id="QFQP01000043">
    <property type="protein sequence ID" value="PZR05632.1"/>
    <property type="molecule type" value="Genomic_DNA"/>
</dbReference>